<evidence type="ECO:0000313" key="2">
    <source>
        <dbReference type="EMBL" id="KKL98859.1"/>
    </source>
</evidence>
<evidence type="ECO:0000256" key="1">
    <source>
        <dbReference type="SAM" id="MobiDB-lite"/>
    </source>
</evidence>
<reference evidence="2" key="1">
    <citation type="journal article" date="2015" name="Nature">
        <title>Complex archaea that bridge the gap between prokaryotes and eukaryotes.</title>
        <authorList>
            <person name="Spang A."/>
            <person name="Saw J.H."/>
            <person name="Jorgensen S.L."/>
            <person name="Zaremba-Niedzwiedzka K."/>
            <person name="Martijn J."/>
            <person name="Lind A.E."/>
            <person name="van Eijk R."/>
            <person name="Schleper C."/>
            <person name="Guy L."/>
            <person name="Ettema T.J."/>
        </authorList>
    </citation>
    <scope>NUCLEOTIDE SEQUENCE</scope>
</reference>
<sequence>MGNLFGGLASGLGGIFGQGQA</sequence>
<name>A0A0F9GJ67_9ZZZZ</name>
<comment type="caution">
    <text evidence="2">The sequence shown here is derived from an EMBL/GenBank/DDBJ whole genome shotgun (WGS) entry which is preliminary data.</text>
</comment>
<feature type="region of interest" description="Disordered" evidence="1">
    <location>
        <begin position="1"/>
        <end position="21"/>
    </location>
</feature>
<accession>A0A0F9GJ67</accession>
<feature type="non-terminal residue" evidence="2">
    <location>
        <position position="21"/>
    </location>
</feature>
<proteinExistence type="predicted"/>
<dbReference type="EMBL" id="LAZR01017815">
    <property type="protein sequence ID" value="KKL98859.1"/>
    <property type="molecule type" value="Genomic_DNA"/>
</dbReference>
<protein>
    <submittedName>
        <fullName evidence="2">Uncharacterized protein</fullName>
    </submittedName>
</protein>
<gene>
    <name evidence="2" type="ORF">LCGC14_1820280</name>
</gene>
<organism evidence="2">
    <name type="scientific">marine sediment metagenome</name>
    <dbReference type="NCBI Taxonomy" id="412755"/>
    <lineage>
        <taxon>unclassified sequences</taxon>
        <taxon>metagenomes</taxon>
        <taxon>ecological metagenomes</taxon>
    </lineage>
</organism>
<dbReference type="AlphaFoldDB" id="A0A0F9GJ67"/>